<organism evidence="3 4">
    <name type="scientific">Microvirga aerilata</name>
    <dbReference type="NCBI Taxonomy" id="670292"/>
    <lineage>
        <taxon>Bacteria</taxon>
        <taxon>Pseudomonadati</taxon>
        <taxon>Pseudomonadota</taxon>
        <taxon>Alphaproteobacteria</taxon>
        <taxon>Hyphomicrobiales</taxon>
        <taxon>Methylobacteriaceae</taxon>
        <taxon>Microvirga</taxon>
    </lineage>
</organism>
<comment type="caution">
    <text evidence="3">The sequence shown here is derived from an EMBL/GenBank/DDBJ whole genome shotgun (WGS) entry which is preliminary data.</text>
</comment>
<evidence type="ECO:0000313" key="4">
    <source>
        <dbReference type="Proteomes" id="UP000605848"/>
    </source>
</evidence>
<dbReference type="EMBL" id="JAEQMY010000246">
    <property type="protein sequence ID" value="MBL0408503.1"/>
    <property type="molecule type" value="Genomic_DNA"/>
</dbReference>
<protein>
    <recommendedName>
        <fullName evidence="2">Rap1a immunity protein domain-containing protein</fullName>
    </recommendedName>
</protein>
<dbReference type="RefSeq" id="WP_202066441.1">
    <property type="nucleotide sequence ID" value="NZ_JAEQMY010000246.1"/>
</dbReference>
<name>A0A936ZPW7_9HYPH</name>
<gene>
    <name evidence="3" type="ORF">JKG68_32080</name>
</gene>
<reference evidence="3" key="1">
    <citation type="submission" date="2021-01" db="EMBL/GenBank/DDBJ databases">
        <title>Microvirga sp.</title>
        <authorList>
            <person name="Kim M.K."/>
        </authorList>
    </citation>
    <scope>NUCLEOTIDE SEQUENCE</scope>
    <source>
        <strain evidence="3">5420S-16</strain>
    </source>
</reference>
<keyword evidence="1" id="KW-0732">Signal</keyword>
<feature type="domain" description="Rap1a immunity protein" evidence="2">
    <location>
        <begin position="47"/>
        <end position="115"/>
    </location>
</feature>
<feature type="signal peptide" evidence="1">
    <location>
        <begin position="1"/>
        <end position="20"/>
    </location>
</feature>
<evidence type="ECO:0000256" key="1">
    <source>
        <dbReference type="SAM" id="SignalP"/>
    </source>
</evidence>
<dbReference type="Pfam" id="PF18602">
    <property type="entry name" value="Rap1a"/>
    <property type="match status" value="1"/>
</dbReference>
<accession>A0A936ZPW7</accession>
<sequence>MKSQYFVAAFPFLLPLPALAQTNTSSEIYMYDSCKTLVHKTDEKLFIQALCSQIVSTLMYYSDRLPNQVRFCTPEGSNVSQAMMIVVDHMGNNPKLMHENFVDAAATALRDAWPCAD</sequence>
<evidence type="ECO:0000259" key="2">
    <source>
        <dbReference type="Pfam" id="PF18602"/>
    </source>
</evidence>
<dbReference type="Proteomes" id="UP000605848">
    <property type="component" value="Unassembled WGS sequence"/>
</dbReference>
<feature type="chain" id="PRO_5037942427" description="Rap1a immunity protein domain-containing protein" evidence="1">
    <location>
        <begin position="21"/>
        <end position="117"/>
    </location>
</feature>
<keyword evidence="4" id="KW-1185">Reference proteome</keyword>
<proteinExistence type="predicted"/>
<dbReference type="AlphaFoldDB" id="A0A936ZPW7"/>
<evidence type="ECO:0000313" key="3">
    <source>
        <dbReference type="EMBL" id="MBL0408503.1"/>
    </source>
</evidence>
<dbReference type="InterPro" id="IPR041238">
    <property type="entry name" value="Rap1a"/>
</dbReference>